<accession>A0AAV0Z1D1</accession>
<reference evidence="2 3" key="1">
    <citation type="submission" date="2023-01" db="EMBL/GenBank/DDBJ databases">
        <authorList>
            <person name="Kreplak J."/>
        </authorList>
    </citation>
    <scope>NUCLEOTIDE SEQUENCE [LARGE SCALE GENOMIC DNA]</scope>
</reference>
<dbReference type="AlphaFoldDB" id="A0AAV0Z1D1"/>
<sequence length="91" mass="10895">MGIFKDVDGIFKHTDVENVYAPPPTPEVGYTMEFLYSKLHKMDICHSSELSAIRDDFNFLKQQNRHQNEDEEKEEEERNEENEEMDEREKL</sequence>
<feature type="region of interest" description="Disordered" evidence="1">
    <location>
        <begin position="61"/>
        <end position="91"/>
    </location>
</feature>
<organism evidence="2 3">
    <name type="scientific">Vicia faba</name>
    <name type="common">Broad bean</name>
    <name type="synonym">Faba vulgaris</name>
    <dbReference type="NCBI Taxonomy" id="3906"/>
    <lineage>
        <taxon>Eukaryota</taxon>
        <taxon>Viridiplantae</taxon>
        <taxon>Streptophyta</taxon>
        <taxon>Embryophyta</taxon>
        <taxon>Tracheophyta</taxon>
        <taxon>Spermatophyta</taxon>
        <taxon>Magnoliopsida</taxon>
        <taxon>eudicotyledons</taxon>
        <taxon>Gunneridae</taxon>
        <taxon>Pentapetalae</taxon>
        <taxon>rosids</taxon>
        <taxon>fabids</taxon>
        <taxon>Fabales</taxon>
        <taxon>Fabaceae</taxon>
        <taxon>Papilionoideae</taxon>
        <taxon>50 kb inversion clade</taxon>
        <taxon>NPAAA clade</taxon>
        <taxon>Hologalegina</taxon>
        <taxon>IRL clade</taxon>
        <taxon>Fabeae</taxon>
        <taxon>Vicia</taxon>
    </lineage>
</organism>
<evidence type="ECO:0000256" key="1">
    <source>
        <dbReference type="SAM" id="MobiDB-lite"/>
    </source>
</evidence>
<dbReference type="EMBL" id="OX451735">
    <property type="protein sequence ID" value="CAI8592285.1"/>
    <property type="molecule type" value="Genomic_DNA"/>
</dbReference>
<evidence type="ECO:0000313" key="3">
    <source>
        <dbReference type="Proteomes" id="UP001157006"/>
    </source>
</evidence>
<feature type="compositionally biased region" description="Acidic residues" evidence="1">
    <location>
        <begin position="69"/>
        <end position="91"/>
    </location>
</feature>
<protein>
    <submittedName>
        <fullName evidence="2">Uncharacterized protein</fullName>
    </submittedName>
</protein>
<dbReference type="Proteomes" id="UP001157006">
    <property type="component" value="Chromosome 1S"/>
</dbReference>
<proteinExistence type="predicted"/>
<keyword evidence="3" id="KW-1185">Reference proteome</keyword>
<gene>
    <name evidence="2" type="ORF">VFH_I031880</name>
</gene>
<evidence type="ECO:0000313" key="2">
    <source>
        <dbReference type="EMBL" id="CAI8592285.1"/>
    </source>
</evidence>
<name>A0AAV0Z1D1_VICFA</name>